<keyword evidence="11" id="KW-1185">Reference proteome</keyword>
<evidence type="ECO:0000313" key="10">
    <source>
        <dbReference type="EMBL" id="BDR56296.1"/>
    </source>
</evidence>
<evidence type="ECO:0000256" key="5">
    <source>
        <dbReference type="ARBA" id="ARBA00022840"/>
    </source>
</evidence>
<dbReference type="PIRSF" id="PIRSF015950">
    <property type="entry name" value="Mev_P_decrbx"/>
    <property type="match status" value="1"/>
</dbReference>
<evidence type="ECO:0000256" key="1">
    <source>
        <dbReference type="ARBA" id="ARBA00008831"/>
    </source>
</evidence>
<evidence type="ECO:0000259" key="8">
    <source>
        <dbReference type="Pfam" id="PF18376"/>
    </source>
</evidence>
<gene>
    <name evidence="10" type="ORF">KIMC2_08580</name>
</gene>
<dbReference type="Gene3D" id="3.30.230.10">
    <property type="match status" value="1"/>
</dbReference>
<evidence type="ECO:0000256" key="2">
    <source>
        <dbReference type="ARBA" id="ARBA00012296"/>
    </source>
</evidence>
<dbReference type="Pfam" id="PF22700">
    <property type="entry name" value="MVD-like_N"/>
    <property type="match status" value="1"/>
</dbReference>
<keyword evidence="3" id="KW-0444">Lipid biosynthesis</keyword>
<name>A0AAU9DDR4_9LACO</name>
<dbReference type="GO" id="GO:0019287">
    <property type="term" value="P:isopentenyl diphosphate biosynthetic process, mevalonate pathway"/>
    <property type="evidence" value="ECO:0007669"/>
    <property type="project" value="InterPro"/>
</dbReference>
<evidence type="ECO:0000256" key="7">
    <source>
        <dbReference type="ARBA" id="ARBA00023239"/>
    </source>
</evidence>
<dbReference type="InterPro" id="IPR020568">
    <property type="entry name" value="Ribosomal_Su5_D2-typ_SF"/>
</dbReference>
<dbReference type="PANTHER" id="PTHR10977:SF3">
    <property type="entry name" value="DIPHOSPHOMEVALONATE DECARBOXYLASE"/>
    <property type="match status" value="1"/>
</dbReference>
<organism evidence="10 11">
    <name type="scientific">Xylocopilactobacillus apis</name>
    <dbReference type="NCBI Taxonomy" id="2932183"/>
    <lineage>
        <taxon>Bacteria</taxon>
        <taxon>Bacillati</taxon>
        <taxon>Bacillota</taxon>
        <taxon>Bacilli</taxon>
        <taxon>Lactobacillales</taxon>
        <taxon>Lactobacillaceae</taxon>
        <taxon>Xylocopilactobacillus</taxon>
    </lineage>
</organism>
<dbReference type="GO" id="GO:0004163">
    <property type="term" value="F:diphosphomevalonate decarboxylase activity"/>
    <property type="evidence" value="ECO:0007669"/>
    <property type="project" value="UniProtKB-EC"/>
</dbReference>
<keyword evidence="5" id="KW-0067">ATP-binding</keyword>
<dbReference type="SUPFAM" id="SSF55060">
    <property type="entry name" value="GHMP Kinase, C-terminal domain"/>
    <property type="match status" value="1"/>
</dbReference>
<proteinExistence type="inferred from homology"/>
<evidence type="ECO:0000259" key="9">
    <source>
        <dbReference type="Pfam" id="PF22700"/>
    </source>
</evidence>
<dbReference type="EMBL" id="AP026801">
    <property type="protein sequence ID" value="BDR56296.1"/>
    <property type="molecule type" value="Genomic_DNA"/>
</dbReference>
<dbReference type="InterPro" id="IPR014721">
    <property type="entry name" value="Ribsml_uS5_D2-typ_fold_subgr"/>
</dbReference>
<dbReference type="FunFam" id="3.30.230.10:FF:000072">
    <property type="entry name" value="Diphosphomevalonate decarboxylase"/>
    <property type="match status" value="1"/>
</dbReference>
<sequence length="315" mass="34562">MAKSTAHPNIALIKYWGKEDPTLNLPASPSLSLTLSGLKTSTSVRLDPKLKQDVFILNGKKIESPKISTFMNKVRELAECQTFSVIETRNNFPTSAGHASSASGFAALSVACSQEYKLNLNHDQLSRLARIGSGSATRSIDEGLVAWQCGTDKTSFGTSIVSSDQIPLVVLSFTNDKSPKKISSTKAMEIVKKTSPYYDSWIKRSTADFRDALELVKNSDWQNLLALGEANSLGMHAATIAAKPSIIYFSPDSLKLMDQVRKIRAEKKLPIYFSLDAGPNVKVFTLKDKLAAVEKEFKDWDYTLSFPGEGAKLID</sequence>
<protein>
    <recommendedName>
        <fullName evidence="2">diphosphomevalonate decarboxylase</fullName>
        <ecNumber evidence="2">4.1.1.33</ecNumber>
    </recommendedName>
</protein>
<evidence type="ECO:0000313" key="11">
    <source>
        <dbReference type="Proteomes" id="UP001321804"/>
    </source>
</evidence>
<dbReference type="AlphaFoldDB" id="A0AAU9DDR4"/>
<dbReference type="PANTHER" id="PTHR10977">
    <property type="entry name" value="DIPHOSPHOMEVALONATE DECARBOXYLASE"/>
    <property type="match status" value="1"/>
</dbReference>
<keyword evidence="4" id="KW-0547">Nucleotide-binding</keyword>
<dbReference type="GO" id="GO:0005524">
    <property type="term" value="F:ATP binding"/>
    <property type="evidence" value="ECO:0007669"/>
    <property type="project" value="UniProtKB-KW"/>
</dbReference>
<reference evidence="10 11" key="1">
    <citation type="journal article" date="2023" name="Microbiol. Spectr.">
        <title>Symbiosis of Carpenter Bees with Uncharacterized Lactic Acid Bacteria Showing NAD Auxotrophy.</title>
        <authorList>
            <person name="Kawasaki S."/>
            <person name="Ozawa K."/>
            <person name="Mori T."/>
            <person name="Yamamoto A."/>
            <person name="Ito M."/>
            <person name="Ohkuma M."/>
            <person name="Sakamoto M."/>
            <person name="Matsutani M."/>
        </authorList>
    </citation>
    <scope>NUCLEOTIDE SEQUENCE [LARGE SCALE GENOMIC DNA]</scope>
    <source>
        <strain evidence="10 11">KimC2</strain>
    </source>
</reference>
<evidence type="ECO:0000256" key="3">
    <source>
        <dbReference type="ARBA" id="ARBA00022516"/>
    </source>
</evidence>
<dbReference type="InterPro" id="IPR041431">
    <property type="entry name" value="Mvd1_C"/>
</dbReference>
<feature type="domain" description="Mvd1 C-terminal" evidence="8">
    <location>
        <begin position="177"/>
        <end position="295"/>
    </location>
</feature>
<dbReference type="InterPro" id="IPR053859">
    <property type="entry name" value="MVD-like_N"/>
</dbReference>
<keyword evidence="7" id="KW-0456">Lyase</keyword>
<dbReference type="SUPFAM" id="SSF54211">
    <property type="entry name" value="Ribosomal protein S5 domain 2-like"/>
    <property type="match status" value="1"/>
</dbReference>
<dbReference type="InterPro" id="IPR029765">
    <property type="entry name" value="Mev_diP_decarb"/>
</dbReference>
<comment type="similarity">
    <text evidence="1">Belongs to the diphosphomevalonate decarboxylase family.</text>
</comment>
<dbReference type="RefSeq" id="WP_317698206.1">
    <property type="nucleotide sequence ID" value="NZ_AP026801.1"/>
</dbReference>
<dbReference type="InterPro" id="IPR036554">
    <property type="entry name" value="GHMP_kinase_C_sf"/>
</dbReference>
<accession>A0AAU9DDR4</accession>
<feature type="domain" description="Diphosphomevalonate decarboxylase-like N-terminal" evidence="9">
    <location>
        <begin position="6"/>
        <end position="154"/>
    </location>
</feature>
<dbReference type="EC" id="4.1.1.33" evidence="2"/>
<evidence type="ECO:0000256" key="6">
    <source>
        <dbReference type="ARBA" id="ARBA00023098"/>
    </source>
</evidence>
<dbReference type="InterPro" id="IPR005935">
    <property type="entry name" value="Mev_decarb"/>
</dbReference>
<dbReference type="GO" id="GO:0005829">
    <property type="term" value="C:cytosol"/>
    <property type="evidence" value="ECO:0007669"/>
    <property type="project" value="InterPro"/>
</dbReference>
<dbReference type="Gene3D" id="3.30.70.890">
    <property type="entry name" value="GHMP kinase, C-terminal domain"/>
    <property type="match status" value="1"/>
</dbReference>
<dbReference type="Pfam" id="PF18376">
    <property type="entry name" value="MDD_C"/>
    <property type="match status" value="1"/>
</dbReference>
<keyword evidence="6" id="KW-0443">Lipid metabolism</keyword>
<dbReference type="NCBIfam" id="TIGR01240">
    <property type="entry name" value="mevDPdecarb"/>
    <property type="match status" value="1"/>
</dbReference>
<evidence type="ECO:0000256" key="4">
    <source>
        <dbReference type="ARBA" id="ARBA00022741"/>
    </source>
</evidence>
<dbReference type="KEGG" id="xak:KIMC2_08580"/>
<dbReference type="Proteomes" id="UP001321804">
    <property type="component" value="Chromosome"/>
</dbReference>